<dbReference type="AlphaFoldDB" id="A0A2P2PZ11"/>
<name>A0A2P2PZ11_RHIMU</name>
<protein>
    <submittedName>
        <fullName evidence="1">Uncharacterized protein</fullName>
    </submittedName>
</protein>
<reference evidence="1" key="1">
    <citation type="submission" date="2018-02" db="EMBL/GenBank/DDBJ databases">
        <title>Rhizophora mucronata_Transcriptome.</title>
        <authorList>
            <person name="Meera S.P."/>
            <person name="Sreeshan A."/>
            <person name="Augustine A."/>
        </authorList>
    </citation>
    <scope>NUCLEOTIDE SEQUENCE</scope>
    <source>
        <tissue evidence="1">Leaf</tissue>
    </source>
</reference>
<sequence length="27" mass="3011">MLNTTSRTNTSISSNGEEPCVLDCYKF</sequence>
<organism evidence="1">
    <name type="scientific">Rhizophora mucronata</name>
    <name type="common">Asiatic mangrove</name>
    <dbReference type="NCBI Taxonomy" id="61149"/>
    <lineage>
        <taxon>Eukaryota</taxon>
        <taxon>Viridiplantae</taxon>
        <taxon>Streptophyta</taxon>
        <taxon>Embryophyta</taxon>
        <taxon>Tracheophyta</taxon>
        <taxon>Spermatophyta</taxon>
        <taxon>Magnoliopsida</taxon>
        <taxon>eudicotyledons</taxon>
        <taxon>Gunneridae</taxon>
        <taxon>Pentapetalae</taxon>
        <taxon>rosids</taxon>
        <taxon>fabids</taxon>
        <taxon>Malpighiales</taxon>
        <taxon>Rhizophoraceae</taxon>
        <taxon>Rhizophora</taxon>
    </lineage>
</organism>
<accession>A0A2P2PZ11</accession>
<dbReference type="EMBL" id="GGEC01079478">
    <property type="protein sequence ID" value="MBX59962.1"/>
    <property type="molecule type" value="Transcribed_RNA"/>
</dbReference>
<proteinExistence type="predicted"/>
<evidence type="ECO:0000313" key="1">
    <source>
        <dbReference type="EMBL" id="MBX59962.1"/>
    </source>
</evidence>